<sequence length="697" mass="78661">MLSVQWYVPEEENADLEWDDEVDDEEVDHMVELLREGHVFTPHEFRGGDLSIRPFIGQTEGGSARRGGDTAGAASKSKRKPHQKKQGKNPGGRETRSYERERKKENVPEAVEDHAELKEWIAGKLRNMKEELVEYIRSEFEKRDGDDVKEKGKKKETEMGMETQKSKKENVSVKRKGKEKEDEQTRDSEDELDEVIVVGVNNKGKGKVGDKAATSLRRSNRLKRKVVADYGSVDLSSLQKEEKKGGGKTTRGKRRKLEFDVPSLIDEDLDMFSDGGNHSDPPNEPSETERDEGIEEPENNAEKIDQDPKDEAPVDDTPQKKVTSSHKLQMVLYNGEGLNSPIQANPIQLVGYTTPPVVGEKVQSHENSTPPEGSSRMLSDQPPPAPANGRGGKRVPQKSEKISGVYTCDPRIRALFASRTKPAYAPIQTLHAEEWNTFRRTLTAAKEQSFEIITGQTVTNAFFLEIAKPTQWLATPHMQVLTALLVRRRGDILLKDRAVFVDPWFTSFLVSGYALFKGLEVKDKCDWSPNVERFVTGRGGRSGKLMKSMFLKDVDRVYTPMNWGSTHWVGLVINLRFSTIDIYDSYTSITENEEKVVQYMEPVLVSLPWAMKRYLPAEISKSISTGGYTWRRVEGVYQNLRSGDCGACAMKFLEMHAEEGSVEEMGNLTDKDVDTFRVVYAMDSYEEFVGNAEVMNN</sequence>
<comment type="caution">
    <text evidence="6">The sequence shown here is derived from an EMBL/GenBank/DDBJ whole genome shotgun (WGS) entry which is preliminary data.</text>
</comment>
<keyword evidence="7" id="KW-1185">Reference proteome</keyword>
<reference evidence="6" key="1">
    <citation type="submission" date="2020-01" db="EMBL/GenBank/DDBJ databases">
        <authorList>
            <person name="Mishra B."/>
        </authorList>
    </citation>
    <scope>NUCLEOTIDE SEQUENCE [LARGE SCALE GENOMIC DNA]</scope>
</reference>
<gene>
    <name evidence="6" type="ORF">MERR_LOCUS7219</name>
</gene>
<feature type="compositionally biased region" description="Acidic residues" evidence="4">
    <location>
        <begin position="289"/>
        <end position="299"/>
    </location>
</feature>
<evidence type="ECO:0000313" key="6">
    <source>
        <dbReference type="EMBL" id="CAA7019984.1"/>
    </source>
</evidence>
<feature type="compositionally biased region" description="Basic residues" evidence="4">
    <location>
        <begin position="76"/>
        <end position="87"/>
    </location>
</feature>
<organism evidence="6 7">
    <name type="scientific">Microthlaspi erraticum</name>
    <dbReference type="NCBI Taxonomy" id="1685480"/>
    <lineage>
        <taxon>Eukaryota</taxon>
        <taxon>Viridiplantae</taxon>
        <taxon>Streptophyta</taxon>
        <taxon>Embryophyta</taxon>
        <taxon>Tracheophyta</taxon>
        <taxon>Spermatophyta</taxon>
        <taxon>Magnoliopsida</taxon>
        <taxon>eudicotyledons</taxon>
        <taxon>Gunneridae</taxon>
        <taxon>Pentapetalae</taxon>
        <taxon>rosids</taxon>
        <taxon>malvids</taxon>
        <taxon>Brassicales</taxon>
        <taxon>Brassicaceae</taxon>
        <taxon>Coluteocarpeae</taxon>
        <taxon>Microthlaspi</taxon>
    </lineage>
</organism>
<dbReference type="Gene3D" id="3.40.395.10">
    <property type="entry name" value="Adenoviral Proteinase, Chain A"/>
    <property type="match status" value="1"/>
</dbReference>
<proteinExistence type="inferred from homology"/>
<evidence type="ECO:0000256" key="3">
    <source>
        <dbReference type="ARBA" id="ARBA00022801"/>
    </source>
</evidence>
<name>A0A6D2HSS1_9BRAS</name>
<evidence type="ECO:0000259" key="5">
    <source>
        <dbReference type="PROSITE" id="PS50600"/>
    </source>
</evidence>
<feature type="compositionally biased region" description="Basic and acidic residues" evidence="4">
    <location>
        <begin position="141"/>
        <end position="187"/>
    </location>
</feature>
<dbReference type="Proteomes" id="UP000467841">
    <property type="component" value="Unassembled WGS sequence"/>
</dbReference>
<evidence type="ECO:0000256" key="4">
    <source>
        <dbReference type="SAM" id="MobiDB-lite"/>
    </source>
</evidence>
<feature type="region of interest" description="Disordered" evidence="4">
    <location>
        <begin position="141"/>
        <end position="325"/>
    </location>
</feature>
<feature type="region of interest" description="Disordered" evidence="4">
    <location>
        <begin position="360"/>
        <end position="399"/>
    </location>
</feature>
<dbReference type="AlphaFoldDB" id="A0A6D2HSS1"/>
<feature type="region of interest" description="Disordered" evidence="4">
    <location>
        <begin position="50"/>
        <end position="111"/>
    </location>
</feature>
<dbReference type="Pfam" id="PF02902">
    <property type="entry name" value="Peptidase_C48"/>
    <property type="match status" value="1"/>
</dbReference>
<dbReference type="PROSITE" id="PS50600">
    <property type="entry name" value="ULP_PROTEASE"/>
    <property type="match status" value="1"/>
</dbReference>
<dbReference type="GO" id="GO:0006508">
    <property type="term" value="P:proteolysis"/>
    <property type="evidence" value="ECO:0007669"/>
    <property type="project" value="UniProtKB-KW"/>
</dbReference>
<feature type="compositionally biased region" description="Basic and acidic residues" evidence="4">
    <location>
        <begin position="91"/>
        <end position="111"/>
    </location>
</feature>
<dbReference type="InterPro" id="IPR038765">
    <property type="entry name" value="Papain-like_cys_pep_sf"/>
</dbReference>
<protein>
    <recommendedName>
        <fullName evidence="5">Ubiquitin-like protease family profile domain-containing protein</fullName>
    </recommendedName>
</protein>
<dbReference type="InterPro" id="IPR003653">
    <property type="entry name" value="Peptidase_C48_C"/>
</dbReference>
<feature type="compositionally biased region" description="Basic and acidic residues" evidence="4">
    <location>
        <begin position="300"/>
        <end position="312"/>
    </location>
</feature>
<evidence type="ECO:0000256" key="2">
    <source>
        <dbReference type="ARBA" id="ARBA00022670"/>
    </source>
</evidence>
<dbReference type="GO" id="GO:0008234">
    <property type="term" value="F:cysteine-type peptidase activity"/>
    <property type="evidence" value="ECO:0007669"/>
    <property type="project" value="InterPro"/>
</dbReference>
<dbReference type="EMBL" id="CACVBM020000510">
    <property type="protein sequence ID" value="CAA7019984.1"/>
    <property type="molecule type" value="Genomic_DNA"/>
</dbReference>
<dbReference type="SUPFAM" id="SSF54001">
    <property type="entry name" value="Cysteine proteinases"/>
    <property type="match status" value="1"/>
</dbReference>
<feature type="domain" description="Ubiquitin-like protease family profile" evidence="5">
    <location>
        <begin position="456"/>
        <end position="656"/>
    </location>
</feature>
<evidence type="ECO:0000313" key="7">
    <source>
        <dbReference type="Proteomes" id="UP000467841"/>
    </source>
</evidence>
<accession>A0A6D2HSS1</accession>
<feature type="compositionally biased region" description="Polar residues" evidence="4">
    <location>
        <begin position="365"/>
        <end position="378"/>
    </location>
</feature>
<keyword evidence="3" id="KW-0378">Hydrolase</keyword>
<keyword evidence="2" id="KW-0645">Protease</keyword>
<evidence type="ECO:0000256" key="1">
    <source>
        <dbReference type="ARBA" id="ARBA00005234"/>
    </source>
</evidence>
<comment type="similarity">
    <text evidence="1">Belongs to the peptidase C48 family.</text>
</comment>